<name>A0A0D7BE05_9AGAR</name>
<evidence type="ECO:0000256" key="1">
    <source>
        <dbReference type="SAM" id="MobiDB-lite"/>
    </source>
</evidence>
<dbReference type="AlphaFoldDB" id="A0A0D7BE05"/>
<reference evidence="2 3" key="1">
    <citation type="journal article" date="2015" name="Fungal Genet. Biol.">
        <title>Evolution of novel wood decay mechanisms in Agaricales revealed by the genome sequences of Fistulina hepatica and Cylindrobasidium torrendii.</title>
        <authorList>
            <person name="Floudas D."/>
            <person name="Held B.W."/>
            <person name="Riley R."/>
            <person name="Nagy L.G."/>
            <person name="Koehler G."/>
            <person name="Ransdell A.S."/>
            <person name="Younus H."/>
            <person name="Chow J."/>
            <person name="Chiniquy J."/>
            <person name="Lipzen A."/>
            <person name="Tritt A."/>
            <person name="Sun H."/>
            <person name="Haridas S."/>
            <person name="LaButti K."/>
            <person name="Ohm R.A."/>
            <person name="Kues U."/>
            <person name="Blanchette R.A."/>
            <person name="Grigoriev I.V."/>
            <person name="Minto R.E."/>
            <person name="Hibbett D.S."/>
        </authorList>
    </citation>
    <scope>NUCLEOTIDE SEQUENCE [LARGE SCALE GENOMIC DNA]</scope>
    <source>
        <strain evidence="2 3">FP15055 ss-10</strain>
    </source>
</reference>
<gene>
    <name evidence="2" type="ORF">CYLTODRAFT_350882</name>
</gene>
<protein>
    <recommendedName>
        <fullName evidence="4">Arrestin-like N-terminal domain-containing protein</fullName>
    </recommendedName>
</protein>
<dbReference type="Proteomes" id="UP000054007">
    <property type="component" value="Unassembled WGS sequence"/>
</dbReference>
<dbReference type="OrthoDB" id="3252135at2759"/>
<evidence type="ECO:0000313" key="2">
    <source>
        <dbReference type="EMBL" id="KIY68698.1"/>
    </source>
</evidence>
<evidence type="ECO:0008006" key="4">
    <source>
        <dbReference type="Google" id="ProtNLM"/>
    </source>
</evidence>
<accession>A0A0D7BE05</accession>
<dbReference type="EMBL" id="KN880497">
    <property type="protein sequence ID" value="KIY68698.1"/>
    <property type="molecule type" value="Genomic_DNA"/>
</dbReference>
<organism evidence="2 3">
    <name type="scientific">Cylindrobasidium torrendii FP15055 ss-10</name>
    <dbReference type="NCBI Taxonomy" id="1314674"/>
    <lineage>
        <taxon>Eukaryota</taxon>
        <taxon>Fungi</taxon>
        <taxon>Dikarya</taxon>
        <taxon>Basidiomycota</taxon>
        <taxon>Agaricomycotina</taxon>
        <taxon>Agaricomycetes</taxon>
        <taxon>Agaricomycetidae</taxon>
        <taxon>Agaricales</taxon>
        <taxon>Marasmiineae</taxon>
        <taxon>Physalacriaceae</taxon>
        <taxon>Cylindrobasidium</taxon>
    </lineage>
</organism>
<dbReference type="STRING" id="1314674.A0A0D7BE05"/>
<proteinExistence type="predicted"/>
<feature type="region of interest" description="Disordered" evidence="1">
    <location>
        <begin position="386"/>
        <end position="409"/>
    </location>
</feature>
<evidence type="ECO:0000313" key="3">
    <source>
        <dbReference type="Proteomes" id="UP000054007"/>
    </source>
</evidence>
<keyword evidence="3" id="KW-1185">Reference proteome</keyword>
<sequence length="441" mass="48190">MELSTQLTPSLPPAYEAVTVSPPPIYSPELAQGEERLQQTSQARGWQPSGSYIVKRGTVTVVLNNQVNGTSLPVYSRLAMINGIVLIDSQDTVVSVNAKLSGDFEFTTSDAKTSIRTVSCEATLWSRDSEASACPSNVHLHSMSFPSTYTYRGEEHPLPPSFAFAPSGYPPVSVKSTYSLLVTVTYTRRNLSFIPKAETVRVPLRYIPRARPGRPILHIPLFCGIKTSPEEWQQNISDIKRAPSSIQPPITINVLLPSAPIFGVCDKIPIHVQLSGSLQSLRCLLHGNRSTTTTAESSFEPPKVYLTRQVTIESTPHANTSQSIIIGEGKIMSVPPTLSQIAAADDAFDVLDAEGEVSINCNRTPMGGFVASGVLVRVRLLSLRPSSSSDPNPYRISSGSMYAHRQARDSRQRQLTSQYALLQTAIWTHLTGEIGHWDGKF</sequence>